<proteinExistence type="predicted"/>
<feature type="transmembrane region" description="Helical" evidence="1">
    <location>
        <begin position="42"/>
        <end position="59"/>
    </location>
</feature>
<comment type="caution">
    <text evidence="2">The sequence shown here is derived from an EMBL/GenBank/DDBJ whole genome shotgun (WGS) entry which is preliminary data.</text>
</comment>
<keyword evidence="1" id="KW-0812">Transmembrane</keyword>
<accession>A0A1F4V3P6</accession>
<protein>
    <submittedName>
        <fullName evidence="2">Uncharacterized protein</fullName>
    </submittedName>
</protein>
<dbReference type="Proteomes" id="UP000178771">
    <property type="component" value="Unassembled WGS sequence"/>
</dbReference>
<dbReference type="AlphaFoldDB" id="A0A1F4V3P6"/>
<evidence type="ECO:0000256" key="1">
    <source>
        <dbReference type="SAM" id="Phobius"/>
    </source>
</evidence>
<keyword evidence="1" id="KW-1133">Transmembrane helix</keyword>
<evidence type="ECO:0000313" key="3">
    <source>
        <dbReference type="Proteomes" id="UP000178771"/>
    </source>
</evidence>
<evidence type="ECO:0000313" key="2">
    <source>
        <dbReference type="EMBL" id="OGC51825.1"/>
    </source>
</evidence>
<dbReference type="EMBL" id="MEVH01000012">
    <property type="protein sequence ID" value="OGC51825.1"/>
    <property type="molecule type" value="Genomic_DNA"/>
</dbReference>
<feature type="transmembrane region" description="Helical" evidence="1">
    <location>
        <begin position="95"/>
        <end position="114"/>
    </location>
</feature>
<reference evidence="2 3" key="1">
    <citation type="journal article" date="2016" name="Nat. Commun.">
        <title>Thousands of microbial genomes shed light on interconnected biogeochemical processes in an aquifer system.</title>
        <authorList>
            <person name="Anantharaman K."/>
            <person name="Brown C.T."/>
            <person name="Hug L.A."/>
            <person name="Sharon I."/>
            <person name="Castelle C.J."/>
            <person name="Probst A.J."/>
            <person name="Thomas B.C."/>
            <person name="Singh A."/>
            <person name="Wilkins M.J."/>
            <person name="Karaoz U."/>
            <person name="Brodie E.L."/>
            <person name="Williams K.H."/>
            <person name="Hubbard S.S."/>
            <person name="Banfield J.F."/>
        </authorList>
    </citation>
    <scope>NUCLEOTIDE SEQUENCE [LARGE SCALE GENOMIC DNA]</scope>
</reference>
<keyword evidence="1" id="KW-0472">Membrane</keyword>
<name>A0A1F4V3P6_UNCKA</name>
<feature type="transmembrane region" description="Helical" evidence="1">
    <location>
        <begin position="20"/>
        <end position="37"/>
    </location>
</feature>
<gene>
    <name evidence="2" type="ORF">A2982_03795</name>
</gene>
<organism evidence="2 3">
    <name type="scientific">candidate division WWE3 bacterium RIFCSPLOWO2_01_FULL_39_13</name>
    <dbReference type="NCBI Taxonomy" id="1802624"/>
    <lineage>
        <taxon>Bacteria</taxon>
        <taxon>Katanobacteria</taxon>
    </lineage>
</organism>
<sequence length="125" mass="13965">MGLSGSITNTIFLTFLHNQYAIGFFMGMVLSFLLLLLRPSRFAVLLLLGFLALLLGFEYNKHIIEPLQDQTLSSLNLGQENTPSKLLVLRTFQKLLPIGFFIIGWGSIFTAIFSKGLSKAKLPKE</sequence>